<evidence type="ECO:0000313" key="2">
    <source>
        <dbReference type="Proteomes" id="UP000004184"/>
    </source>
</evidence>
<protein>
    <submittedName>
        <fullName evidence="1">Uncharacterized protein</fullName>
    </submittedName>
</protein>
<dbReference type="PROSITE" id="PS51257">
    <property type="entry name" value="PROKAR_LIPOPROTEIN"/>
    <property type="match status" value="1"/>
</dbReference>
<accession>D9X6D5</accession>
<dbReference type="Proteomes" id="UP000004184">
    <property type="component" value="Unassembled WGS sequence"/>
</dbReference>
<sequence length="75" mass="8109">MAAGFVRSSAWSAVALTGCLLIMSWEYLSHARARSIGRSPHGRDGSRKYPAVQTAETVTILAVSPQLQAHHHGPR</sequence>
<proteinExistence type="predicted"/>
<dbReference type="STRING" id="591159.SSQG_02342"/>
<dbReference type="AlphaFoldDB" id="D9X6D5"/>
<name>D9X6D5_STRVT</name>
<organism evidence="1 2">
    <name type="scientific">Streptomyces viridochromogenes (strain DSM 40736 / JCM 4977 / BCRC 1201 / Tue 494)</name>
    <dbReference type="NCBI Taxonomy" id="591159"/>
    <lineage>
        <taxon>Bacteria</taxon>
        <taxon>Bacillati</taxon>
        <taxon>Actinomycetota</taxon>
        <taxon>Actinomycetes</taxon>
        <taxon>Kitasatosporales</taxon>
        <taxon>Streptomycetaceae</taxon>
        <taxon>Streptomyces</taxon>
    </lineage>
</organism>
<gene>
    <name evidence="1" type="ORF">SSQG_02342</name>
</gene>
<keyword evidence="2" id="KW-1185">Reference proteome</keyword>
<evidence type="ECO:0000313" key="1">
    <source>
        <dbReference type="EMBL" id="EFL31823.1"/>
    </source>
</evidence>
<dbReference type="EMBL" id="GG657757">
    <property type="protein sequence ID" value="EFL31823.1"/>
    <property type="molecule type" value="Genomic_DNA"/>
</dbReference>
<dbReference type="HOGENOM" id="CLU_2669674_0_0_11"/>
<reference evidence="2" key="1">
    <citation type="submission" date="2009-02" db="EMBL/GenBank/DDBJ databases">
        <title>Annotation of Streptomyces viridochromogenes strain DSM 40736.</title>
        <authorList>
            <consortium name="The Broad Institute Genome Sequencing Platform"/>
            <consortium name="Broad Institute Microbial Sequencing Center"/>
            <person name="Fischbach M."/>
            <person name="Godfrey P."/>
            <person name="Ward D."/>
            <person name="Young S."/>
            <person name="Zeng Q."/>
            <person name="Koehrsen M."/>
            <person name="Alvarado L."/>
            <person name="Berlin A.M."/>
            <person name="Bochicchio J."/>
            <person name="Borenstein D."/>
            <person name="Chapman S.B."/>
            <person name="Chen Z."/>
            <person name="Engels R."/>
            <person name="Freedman E."/>
            <person name="Gellesch M."/>
            <person name="Goldberg J."/>
            <person name="Griggs A."/>
            <person name="Gujja S."/>
            <person name="Heilman E.R."/>
            <person name="Heiman D.I."/>
            <person name="Hepburn T.A."/>
            <person name="Howarth C."/>
            <person name="Jen D."/>
            <person name="Larson L."/>
            <person name="Lewis B."/>
            <person name="Mehta T."/>
            <person name="Park D."/>
            <person name="Pearson M."/>
            <person name="Richards J."/>
            <person name="Roberts A."/>
            <person name="Saif S."/>
            <person name="Shea T.D."/>
            <person name="Shenoy N."/>
            <person name="Sisk P."/>
            <person name="Stolte C."/>
            <person name="Sykes S.N."/>
            <person name="Thomson T."/>
            <person name="Walk T."/>
            <person name="White J."/>
            <person name="Yandava C."/>
            <person name="Straight P."/>
            <person name="Clardy J."/>
            <person name="Hung D."/>
            <person name="Kolter R."/>
            <person name="Mekalanos J."/>
            <person name="Walker S."/>
            <person name="Walsh C.T."/>
            <person name="Wieland-Brown L.C."/>
            <person name="Haas B."/>
            <person name="Nusbaum C."/>
            <person name="Birren B."/>
        </authorList>
    </citation>
    <scope>NUCLEOTIDE SEQUENCE [LARGE SCALE GENOMIC DNA]</scope>
    <source>
        <strain evidence="2">DSM 40736 / JCM 4977 / BCRC 1201 / Tue 494</strain>
    </source>
</reference>